<protein>
    <submittedName>
        <fullName evidence="1">Uncharacterized protein</fullName>
    </submittedName>
</protein>
<dbReference type="GeneID" id="37627364"/>
<dbReference type="KEGG" id="vg:37627364"/>
<dbReference type="Proteomes" id="UP000145727">
    <property type="component" value="Segment"/>
</dbReference>
<reference evidence="1 2" key="1">
    <citation type="journal article" date="2015" name="PLoS Pathog.">
        <title>Evolution of genome size and complexity in the rhabdoviridae.</title>
        <authorList>
            <person name="Walker P.J."/>
            <person name="Firth C."/>
            <person name="Widen S.G."/>
            <person name="Blasdell K.R."/>
            <person name="Guzman H."/>
            <person name="Wood T.G."/>
            <person name="Paradkar P.N."/>
            <person name="Holmes E.C."/>
            <person name="Tesh R.B."/>
            <person name="Vasilakis N."/>
        </authorList>
    </citation>
    <scope>NUCLEOTIDE SEQUENCE [LARGE SCALE GENOMIC DNA]</scope>
    <source>
        <strain evidence="1">CaAr16102</strain>
    </source>
</reference>
<organism evidence="1 2">
    <name type="scientific">Rochambeau virus</name>
    <dbReference type="NCBI Taxonomy" id="380435"/>
    <lineage>
        <taxon>Viruses</taxon>
        <taxon>Riboviria</taxon>
        <taxon>Orthornavirae</taxon>
        <taxon>Negarnaviricota</taxon>
        <taxon>Haploviricotina</taxon>
        <taxon>Monjiviricetes</taxon>
        <taxon>Mononegavirales</taxon>
        <taxon>Rhabdoviridae</taxon>
        <taxon>Alpharhabdovirinae</taxon>
        <taxon>Curiovirus</taxon>
        <taxon>Curiovirus rochambeau</taxon>
    </lineage>
</organism>
<dbReference type="RefSeq" id="YP_009362151.1">
    <property type="nucleotide sequence ID" value="NC_034534.1"/>
</dbReference>
<keyword evidence="2" id="KW-1185">Reference proteome</keyword>
<sequence>MSSIDSGVMTTRSKRSSGRFMGPINSKLALSVFVLILVRITVTRGYQLATKGCDEYNYSYIVDCVEGSYFGLCKIKTLGDVCHWYGLDNWKAEVCHVYLNRYHDDEFANLSLDSDRGCEEVQEYLARGQSSNIL</sequence>
<name>A0A0D3R1A3_9RHAB</name>
<evidence type="ECO:0000313" key="1">
    <source>
        <dbReference type="EMBL" id="AJR28504.1"/>
    </source>
</evidence>
<dbReference type="EMBL" id="KM205012">
    <property type="protein sequence ID" value="AJR28504.1"/>
    <property type="molecule type" value="Viral_cRNA"/>
</dbReference>
<accession>A0A0D3R1A3</accession>
<evidence type="ECO:0000313" key="2">
    <source>
        <dbReference type="Proteomes" id="UP000145727"/>
    </source>
</evidence>
<proteinExistence type="predicted"/>